<feature type="compositionally biased region" description="Polar residues" evidence="1">
    <location>
        <begin position="321"/>
        <end position="338"/>
    </location>
</feature>
<gene>
    <name evidence="2" type="ORF">BMW23_0930</name>
</gene>
<organism evidence="2">
    <name type="scientific">Bodo saltans virus</name>
    <dbReference type="NCBI Taxonomy" id="2024608"/>
    <lineage>
        <taxon>Viruses</taxon>
        <taxon>Varidnaviria</taxon>
        <taxon>Bamfordvirae</taxon>
        <taxon>Nucleocytoviricota</taxon>
        <taxon>Megaviricetes</taxon>
        <taxon>Imitervirales</taxon>
        <taxon>Mimiviridae</taxon>
        <taxon>Klosneuvirinae</taxon>
        <taxon>Theiavirus</taxon>
        <taxon>Theiavirus salishense</taxon>
    </lineage>
</organism>
<feature type="region of interest" description="Disordered" evidence="1">
    <location>
        <begin position="250"/>
        <end position="357"/>
    </location>
</feature>
<dbReference type="Gene3D" id="3.30.470.30">
    <property type="entry name" value="DNA ligase/mRNA capping enzyme"/>
    <property type="match status" value="1"/>
</dbReference>
<evidence type="ECO:0000256" key="1">
    <source>
        <dbReference type="SAM" id="MobiDB-lite"/>
    </source>
</evidence>
<accession>A0A2H4UVV5</accession>
<protein>
    <submittedName>
        <fullName evidence="2">Uncharacterized protein</fullName>
    </submittedName>
</protein>
<sequence length="492" mass="58550">MINIMYSLSNNRFKDKYDSQQNNDKNDTLKQQYINHIFNSIDLSKFKYLSLELEEEFPRLLEKKYFISANFSGSNCLLVFTKIKDKYHQFLIDRKTLSYNSSKVNLSQLKITPVNIKLDINIYKERGTIFDGIFITDKNTKTFVITDVYMFKGQDESLTRIDNKLSSVMAYLSSNYNSNDKENTMTLTVNKLFKITQVEELIKKTIPKIKDFVIKGICFYPEKSGTKLIFMFDNDKRNIIDKGTRISENKQIEYSRPNENKQYENRQYENRQYENRQHENRQYENRQHENRQYDNRQYENRQYDNRQYDNRQNEYKKFCDNKSQYNNDKYARNDSSSENTDEQNNDKNKKTQLLSPQKPLPIDLSKLQIDGKIVLPTVKKLERDVYIPNGIIKDTDYVFEMQKTDTVDVYNLNVVEIVANEGKKLYKRIKIGLALIPGMERSIWCQELFDMQACNILVNCKFHKDKQKWEPIQVAESAKRPNVVTDFIINKI</sequence>
<dbReference type="EMBL" id="MF782455">
    <property type="protein sequence ID" value="ATZ80975.1"/>
    <property type="molecule type" value="Genomic_DNA"/>
</dbReference>
<dbReference type="Proteomes" id="UP000240325">
    <property type="component" value="Segment"/>
</dbReference>
<proteinExistence type="predicted"/>
<evidence type="ECO:0000313" key="3">
    <source>
        <dbReference type="Proteomes" id="UP000240325"/>
    </source>
</evidence>
<evidence type="ECO:0000313" key="2">
    <source>
        <dbReference type="EMBL" id="ATZ80975.1"/>
    </source>
</evidence>
<name>A0A2H4UVV5_9VIRU</name>
<feature type="compositionally biased region" description="Basic and acidic residues" evidence="1">
    <location>
        <begin position="250"/>
        <end position="320"/>
    </location>
</feature>
<keyword evidence="3" id="KW-1185">Reference proteome</keyword>
<reference evidence="2" key="1">
    <citation type="journal article" date="2017" name="Elife">
        <title>The kinetoplastid-infecting Bodo saltans virus (BsV), a window into the most abundant giant viruses in the sea.</title>
        <authorList>
            <person name="Deeg C.M."/>
            <person name="Chow C.-E.T."/>
            <person name="Suttle C.A."/>
        </authorList>
    </citation>
    <scope>NUCLEOTIDE SEQUENCE</scope>
    <source>
        <strain evidence="2">NG1</strain>
    </source>
</reference>